<organism evidence="1 2">
    <name type="scientific">Nonomuraea africana</name>
    <dbReference type="NCBI Taxonomy" id="46171"/>
    <lineage>
        <taxon>Bacteria</taxon>
        <taxon>Bacillati</taxon>
        <taxon>Actinomycetota</taxon>
        <taxon>Actinomycetes</taxon>
        <taxon>Streptosporangiales</taxon>
        <taxon>Streptosporangiaceae</taxon>
        <taxon>Nonomuraea</taxon>
    </lineage>
</organism>
<sequence length="292" mass="32134">MRYEEALSGVRELCVEHLGEHVGSQLAALARPGFDLKPADEDAAATGLCRWGGPALLEPGTQWPMYAGVPLSLYVVLDVGALGPWLGDQILSTGSALLNFFFLDPWTGSREVPKDASSFSHDDPRVCRVVPADPQRAVEVPAPDPAPRFDRVRMHANPAVTLPSISSYDCDPVLSTLDYGDEIERSSLYRVNPGWLVVDKFGEDAWPRYCVDEQGIEWGGIRNQAFGWPPIRSYGVDLLQELSQEEPYAHLLTLAGTDMWEWGDGGILRFVAPAKALRAGDMSQVRANPDDW</sequence>
<dbReference type="EMBL" id="JADBEF010000001">
    <property type="protein sequence ID" value="MBE1560033.1"/>
    <property type="molecule type" value="Genomic_DNA"/>
</dbReference>
<gene>
    <name evidence="1" type="ORF">H4W81_002812</name>
</gene>
<dbReference type="RefSeq" id="WP_192775180.1">
    <property type="nucleotide sequence ID" value="NZ_BAAASY010000043.1"/>
</dbReference>
<evidence type="ECO:0000313" key="1">
    <source>
        <dbReference type="EMBL" id="MBE1560033.1"/>
    </source>
</evidence>
<proteinExistence type="predicted"/>
<dbReference type="Pfam" id="PF09234">
    <property type="entry name" value="DUF1963"/>
    <property type="match status" value="1"/>
</dbReference>
<evidence type="ECO:0000313" key="2">
    <source>
        <dbReference type="Proteomes" id="UP000661607"/>
    </source>
</evidence>
<name>A0ABR9KDD9_9ACTN</name>
<evidence type="ECO:0008006" key="3">
    <source>
        <dbReference type="Google" id="ProtNLM"/>
    </source>
</evidence>
<reference evidence="1 2" key="1">
    <citation type="submission" date="2020-10" db="EMBL/GenBank/DDBJ databases">
        <title>Sequencing the genomes of 1000 actinobacteria strains.</title>
        <authorList>
            <person name="Klenk H.-P."/>
        </authorList>
    </citation>
    <scope>NUCLEOTIDE SEQUENCE [LARGE SCALE GENOMIC DNA]</scope>
    <source>
        <strain evidence="1 2">DSM 43748</strain>
    </source>
</reference>
<dbReference type="Proteomes" id="UP000661607">
    <property type="component" value="Unassembled WGS sequence"/>
</dbReference>
<dbReference type="Gene3D" id="2.30.320.10">
    <property type="entry name" value="YwqG-like"/>
    <property type="match status" value="1"/>
</dbReference>
<comment type="caution">
    <text evidence="1">The sequence shown here is derived from an EMBL/GenBank/DDBJ whole genome shotgun (WGS) entry which is preliminary data.</text>
</comment>
<dbReference type="InterPro" id="IPR015315">
    <property type="entry name" value="DUF1963"/>
</dbReference>
<keyword evidence="2" id="KW-1185">Reference proteome</keyword>
<protein>
    <recommendedName>
        <fullName evidence="3">DUF1963 domain-containing protein</fullName>
    </recommendedName>
</protein>
<accession>A0ABR9KDD9</accession>